<organism evidence="2 3">
    <name type="scientific">Neorhodopirellula pilleata</name>
    <dbReference type="NCBI Taxonomy" id="2714738"/>
    <lineage>
        <taxon>Bacteria</taxon>
        <taxon>Pseudomonadati</taxon>
        <taxon>Planctomycetota</taxon>
        <taxon>Planctomycetia</taxon>
        <taxon>Pirellulales</taxon>
        <taxon>Pirellulaceae</taxon>
        <taxon>Neorhodopirellula</taxon>
    </lineage>
</organism>
<evidence type="ECO:0000313" key="2">
    <source>
        <dbReference type="EMBL" id="TWT98978.1"/>
    </source>
</evidence>
<dbReference type="Proteomes" id="UP000316213">
    <property type="component" value="Unassembled WGS sequence"/>
</dbReference>
<protein>
    <submittedName>
        <fullName evidence="2">CHAT domain protein</fullName>
    </submittedName>
</protein>
<evidence type="ECO:0000259" key="1">
    <source>
        <dbReference type="Pfam" id="PF12770"/>
    </source>
</evidence>
<comment type="caution">
    <text evidence="2">The sequence shown here is derived from an EMBL/GenBank/DDBJ whole genome shotgun (WGS) entry which is preliminary data.</text>
</comment>
<keyword evidence="3" id="KW-1185">Reference proteome</keyword>
<sequence>MQQAFRMADAESVVSTLWQIHDRESAWLMGKFFQNLATGLSRSASLRAAQLEQIQQRKARFGAAYPYYWAAFTVTGNDQ</sequence>
<dbReference type="InterPro" id="IPR024983">
    <property type="entry name" value="CHAT_dom"/>
</dbReference>
<name>A0A5C6AIA7_9BACT</name>
<dbReference type="Pfam" id="PF12770">
    <property type="entry name" value="CHAT"/>
    <property type="match status" value="1"/>
</dbReference>
<accession>A0A5C6AIA7</accession>
<dbReference type="AlphaFoldDB" id="A0A5C6AIA7"/>
<reference evidence="2 3" key="1">
    <citation type="submission" date="2019-02" db="EMBL/GenBank/DDBJ databases">
        <title>Deep-cultivation of Planctomycetes and their phenomic and genomic characterization uncovers novel biology.</title>
        <authorList>
            <person name="Wiegand S."/>
            <person name="Jogler M."/>
            <person name="Boedeker C."/>
            <person name="Pinto D."/>
            <person name="Vollmers J."/>
            <person name="Rivas-Marin E."/>
            <person name="Kohn T."/>
            <person name="Peeters S.H."/>
            <person name="Heuer A."/>
            <person name="Rast P."/>
            <person name="Oberbeckmann S."/>
            <person name="Bunk B."/>
            <person name="Jeske O."/>
            <person name="Meyerdierks A."/>
            <person name="Storesund J.E."/>
            <person name="Kallscheuer N."/>
            <person name="Luecker S."/>
            <person name="Lage O.M."/>
            <person name="Pohl T."/>
            <person name="Merkel B.J."/>
            <person name="Hornburger P."/>
            <person name="Mueller R.-W."/>
            <person name="Bruemmer F."/>
            <person name="Labrenz M."/>
            <person name="Spormann A.M."/>
            <person name="Op Den Camp H."/>
            <person name="Overmann J."/>
            <person name="Amann R."/>
            <person name="Jetten M.S.M."/>
            <person name="Mascher T."/>
            <person name="Medema M.H."/>
            <person name="Devos D.P."/>
            <person name="Kaster A.-K."/>
            <person name="Ovreas L."/>
            <person name="Rohde M."/>
            <person name="Galperin M.Y."/>
            <person name="Jogler C."/>
        </authorList>
    </citation>
    <scope>NUCLEOTIDE SEQUENCE [LARGE SCALE GENOMIC DNA]</scope>
    <source>
        <strain evidence="2 3">Pla100</strain>
    </source>
</reference>
<feature type="domain" description="CHAT" evidence="1">
    <location>
        <begin position="2"/>
        <end position="77"/>
    </location>
</feature>
<dbReference type="EMBL" id="SJPM01000003">
    <property type="protein sequence ID" value="TWT98978.1"/>
    <property type="molecule type" value="Genomic_DNA"/>
</dbReference>
<gene>
    <name evidence="2" type="ORF">Pla100_21440</name>
</gene>
<evidence type="ECO:0000313" key="3">
    <source>
        <dbReference type="Proteomes" id="UP000316213"/>
    </source>
</evidence>
<proteinExistence type="predicted"/>